<gene>
    <name evidence="10" type="ORF">ANOM_003578</name>
</gene>
<dbReference type="AlphaFoldDB" id="A0A0L1J9F2"/>
<dbReference type="InterPro" id="IPR001128">
    <property type="entry name" value="Cyt_P450"/>
</dbReference>
<proteinExistence type="inferred from homology"/>
<keyword evidence="9" id="KW-1133">Transmembrane helix</keyword>
<dbReference type="PANTHER" id="PTHR24305:SF157">
    <property type="entry name" value="N-ACETYLTRYPTOPHAN 6-HYDROXYLASE IVOC-RELATED"/>
    <property type="match status" value="1"/>
</dbReference>
<dbReference type="GeneID" id="26805382"/>
<dbReference type="Gene3D" id="1.10.630.10">
    <property type="entry name" value="Cytochrome P450"/>
    <property type="match status" value="1"/>
</dbReference>
<dbReference type="Pfam" id="PF00067">
    <property type="entry name" value="p450"/>
    <property type="match status" value="3"/>
</dbReference>
<comment type="caution">
    <text evidence="10">The sequence shown here is derived from an EMBL/GenBank/DDBJ whole genome shotgun (WGS) entry which is preliminary data.</text>
</comment>
<keyword evidence="11" id="KW-1185">Reference proteome</keyword>
<keyword evidence="7" id="KW-0503">Monooxygenase</keyword>
<dbReference type="OrthoDB" id="3945418at2759"/>
<name>A0A0L1J9F2_ASPN3</name>
<keyword evidence="6 8" id="KW-0408">Iron</keyword>
<dbReference type="GO" id="GO:0005506">
    <property type="term" value="F:iron ion binding"/>
    <property type="evidence" value="ECO:0007669"/>
    <property type="project" value="InterPro"/>
</dbReference>
<comment type="similarity">
    <text evidence="2">Belongs to the cytochrome P450 family.</text>
</comment>
<dbReference type="GO" id="GO:0016705">
    <property type="term" value="F:oxidoreductase activity, acting on paired donors, with incorporation or reduction of molecular oxygen"/>
    <property type="evidence" value="ECO:0007669"/>
    <property type="project" value="InterPro"/>
</dbReference>
<evidence type="ECO:0000256" key="9">
    <source>
        <dbReference type="SAM" id="Phobius"/>
    </source>
</evidence>
<evidence type="ECO:0000256" key="2">
    <source>
        <dbReference type="ARBA" id="ARBA00010617"/>
    </source>
</evidence>
<dbReference type="InterPro" id="IPR036396">
    <property type="entry name" value="Cyt_P450_sf"/>
</dbReference>
<evidence type="ECO:0000256" key="1">
    <source>
        <dbReference type="ARBA" id="ARBA00001971"/>
    </source>
</evidence>
<evidence type="ECO:0000313" key="11">
    <source>
        <dbReference type="Proteomes" id="UP000037505"/>
    </source>
</evidence>
<dbReference type="PANTHER" id="PTHR24305">
    <property type="entry name" value="CYTOCHROME P450"/>
    <property type="match status" value="1"/>
</dbReference>
<evidence type="ECO:0000256" key="8">
    <source>
        <dbReference type="PIRSR" id="PIRSR602401-1"/>
    </source>
</evidence>
<evidence type="ECO:0000256" key="4">
    <source>
        <dbReference type="ARBA" id="ARBA00022723"/>
    </source>
</evidence>
<comment type="cofactor">
    <cofactor evidence="1 8">
        <name>heme</name>
        <dbReference type="ChEBI" id="CHEBI:30413"/>
    </cofactor>
</comment>
<keyword evidence="3 8" id="KW-0349">Heme</keyword>
<keyword evidence="5" id="KW-0560">Oxidoreductase</keyword>
<dbReference type="InterPro" id="IPR050121">
    <property type="entry name" value="Cytochrome_P450_monoxygenase"/>
</dbReference>
<keyword evidence="9" id="KW-0472">Membrane</keyword>
<dbReference type="Proteomes" id="UP000037505">
    <property type="component" value="Unassembled WGS sequence"/>
</dbReference>
<evidence type="ECO:0000256" key="3">
    <source>
        <dbReference type="ARBA" id="ARBA00022617"/>
    </source>
</evidence>
<reference evidence="10 11" key="1">
    <citation type="submission" date="2014-06" db="EMBL/GenBank/DDBJ databases">
        <title>The Genome of the Aflatoxigenic Filamentous Fungus Aspergillus nomius.</title>
        <authorList>
            <person name="Moore M.G."/>
            <person name="Shannon B.M."/>
            <person name="Brian M.M."/>
        </authorList>
    </citation>
    <scope>NUCLEOTIDE SEQUENCE [LARGE SCALE GENOMIC DNA]</scope>
    <source>
        <strain evidence="10 11">NRRL 13137</strain>
    </source>
</reference>
<feature type="transmembrane region" description="Helical" evidence="9">
    <location>
        <begin position="6"/>
        <end position="29"/>
    </location>
</feature>
<dbReference type="STRING" id="1509407.A0A0L1J9F2"/>
<evidence type="ECO:0000256" key="6">
    <source>
        <dbReference type="ARBA" id="ARBA00023004"/>
    </source>
</evidence>
<organism evidence="10 11">
    <name type="scientific">Aspergillus nomiae NRRL (strain ATCC 15546 / NRRL 13137 / CBS 260.88 / M93)</name>
    <dbReference type="NCBI Taxonomy" id="1509407"/>
    <lineage>
        <taxon>Eukaryota</taxon>
        <taxon>Fungi</taxon>
        <taxon>Dikarya</taxon>
        <taxon>Ascomycota</taxon>
        <taxon>Pezizomycotina</taxon>
        <taxon>Eurotiomycetes</taxon>
        <taxon>Eurotiomycetidae</taxon>
        <taxon>Eurotiales</taxon>
        <taxon>Aspergillaceae</taxon>
        <taxon>Aspergillus</taxon>
        <taxon>Aspergillus subgen. Circumdati</taxon>
    </lineage>
</organism>
<dbReference type="SUPFAM" id="SSF48264">
    <property type="entry name" value="Cytochrome P450"/>
    <property type="match status" value="1"/>
</dbReference>
<dbReference type="EMBL" id="JNOM01000055">
    <property type="protein sequence ID" value="KNG88325.1"/>
    <property type="molecule type" value="Genomic_DNA"/>
</dbReference>
<accession>A0A0L1J9F2</accession>
<dbReference type="PRINTS" id="PR00463">
    <property type="entry name" value="EP450I"/>
</dbReference>
<protein>
    <submittedName>
        <fullName evidence="10">Putative cytochrome P450</fullName>
    </submittedName>
</protein>
<keyword evidence="4 8" id="KW-0479">Metal-binding</keyword>
<evidence type="ECO:0000256" key="5">
    <source>
        <dbReference type="ARBA" id="ARBA00023002"/>
    </source>
</evidence>
<keyword evidence="9" id="KW-0812">Transmembrane</keyword>
<dbReference type="RefSeq" id="XP_015409248.1">
    <property type="nucleotide sequence ID" value="XM_015548835.1"/>
</dbReference>
<evidence type="ECO:0000256" key="7">
    <source>
        <dbReference type="ARBA" id="ARBA00023033"/>
    </source>
</evidence>
<evidence type="ECO:0000313" key="10">
    <source>
        <dbReference type="EMBL" id="KNG88325.1"/>
    </source>
</evidence>
<dbReference type="GO" id="GO:0004497">
    <property type="term" value="F:monooxygenase activity"/>
    <property type="evidence" value="ECO:0007669"/>
    <property type="project" value="UniProtKB-KW"/>
</dbReference>
<dbReference type="InterPro" id="IPR002401">
    <property type="entry name" value="Cyt_P450_E_grp-I"/>
</dbReference>
<dbReference type="GO" id="GO:0020037">
    <property type="term" value="F:heme binding"/>
    <property type="evidence" value="ECO:0007669"/>
    <property type="project" value="InterPro"/>
</dbReference>
<dbReference type="CDD" id="cd11062">
    <property type="entry name" value="CYP58-like"/>
    <property type="match status" value="1"/>
</dbReference>
<sequence>MMPTFLQAICSTCIALAIYTASLAIYRLFFSPLAKFPGPALAAVTSWYEVFFDVLLGGQFMWEIDRLHGNYGPIVRINPNELHIKDPDYYNTLYAGPTKRRDKYLWFLSVGASTSTFATAEYDHHRLRRGMISPFLSKQAVRDLEGVIKGKLDLLCGHMEKAMRTGEAVELHTSFVSFAVDVVSTYAFGESGCFEELRRERLDDRWKKGVNSTFAKLILARHFPWLVVLFRFLPLWVSALLAPGVRYIDYTEKVSFLGEFGCTVDVDLSVTNKYGHQEIEHQMQYVFAKNKDGVKENSIFSQLMHNPKLPPKERTLHRLTDDAKFLMIAGTDAPSQVLAITMFHVVRSPLVCRDLRKELQDKTAHLQDGLGLSMLVKLPYLTAVIKEGLRVSAVVTSRLPRIAPDETLEFRNWKIPPGVWCLFHIILESVLLADEAFDKRQTPVSMSSHFILRDPAIFPDPLVFRPERWLTPSPTGLNLDKYLVPFSKGSQGCLGPNMAHAWFYLALATLLRRFEFSLFETAEENIRTVRDCFNGQTKPGQNHIQVKVLAECT</sequence>
<feature type="binding site" description="axial binding residue" evidence="8">
    <location>
        <position position="493"/>
    </location>
    <ligand>
        <name>heme</name>
        <dbReference type="ChEBI" id="CHEBI:30413"/>
    </ligand>
    <ligandPart>
        <name>Fe</name>
        <dbReference type="ChEBI" id="CHEBI:18248"/>
    </ligandPart>
</feature>